<keyword evidence="2" id="KW-1185">Reference proteome</keyword>
<reference evidence="1 2" key="1">
    <citation type="submission" date="2020-03" db="EMBL/GenBank/DDBJ databases">
        <title>Isolation of cellulose-producing strains, genome characterization and application of the synthesized cellulose films as an economical and sustainable material for piezoelectric sensor construction.</title>
        <authorList>
            <person name="Mangayil R.K."/>
        </authorList>
    </citation>
    <scope>NUCLEOTIDE SEQUENCE [LARGE SCALE GENOMIC DNA]</scope>
    <source>
        <strain evidence="1 2">ENS 9a1a</strain>
    </source>
</reference>
<proteinExistence type="predicted"/>
<dbReference type="KEGG" id="kre:GWK63_13475"/>
<organism evidence="1 2">
    <name type="scientific">Komagataeibacter rhaeticus</name>
    <dbReference type="NCBI Taxonomy" id="215221"/>
    <lineage>
        <taxon>Bacteria</taxon>
        <taxon>Pseudomonadati</taxon>
        <taxon>Pseudomonadota</taxon>
        <taxon>Alphaproteobacteria</taxon>
        <taxon>Acetobacterales</taxon>
        <taxon>Acetobacteraceae</taxon>
        <taxon>Komagataeibacter</taxon>
    </lineage>
</organism>
<dbReference type="Pfam" id="PF11755">
    <property type="entry name" value="DUF3311"/>
    <property type="match status" value="1"/>
</dbReference>
<dbReference type="InterPro" id="IPR021741">
    <property type="entry name" value="DUF3311"/>
</dbReference>
<evidence type="ECO:0000313" key="2">
    <source>
        <dbReference type="Proteomes" id="UP000502533"/>
    </source>
</evidence>
<dbReference type="GeneID" id="85023177"/>
<name>A0A181CDQ2_9PROT</name>
<protein>
    <submittedName>
        <fullName evidence="1">DUF3311 domain-containing protein</fullName>
    </submittedName>
</protein>
<dbReference type="RefSeq" id="WP_050800590.1">
    <property type="nucleotide sequence ID" value="NZ_CALMTF010000109.1"/>
</dbReference>
<sequence>MLAYSGFAVGLVLPFLAVLGPLPWLSSGTLVIGGIPAALVWLFACLPLTSLCMAVAWKLEKRGRQDRDD</sequence>
<dbReference type="EMBL" id="CP050139">
    <property type="protein sequence ID" value="QIP36357.1"/>
    <property type="molecule type" value="Genomic_DNA"/>
</dbReference>
<gene>
    <name evidence="1" type="ORF">GWK63_13475</name>
</gene>
<evidence type="ECO:0000313" key="1">
    <source>
        <dbReference type="EMBL" id="QIP36357.1"/>
    </source>
</evidence>
<dbReference type="Proteomes" id="UP000502533">
    <property type="component" value="Chromosome"/>
</dbReference>
<dbReference type="AlphaFoldDB" id="A0A181CDQ2"/>
<accession>A0A181CDQ2</accession>